<dbReference type="Proteomes" id="UP000199398">
    <property type="component" value="Unassembled WGS sequence"/>
</dbReference>
<dbReference type="AlphaFoldDB" id="A0A1I4YLB5"/>
<reference evidence="2 5" key="2">
    <citation type="submission" date="2018-10" db="EMBL/GenBank/DDBJ databases">
        <title>Sequencing the genomes of 1000 actinobacteria strains.</title>
        <authorList>
            <person name="Klenk H.-P."/>
        </authorList>
    </citation>
    <scope>NUCLEOTIDE SEQUENCE [LARGE SCALE GENOMIC DNA]</scope>
    <source>
        <strain evidence="2 5">DSM 45119</strain>
    </source>
</reference>
<evidence type="ECO:0000256" key="1">
    <source>
        <dbReference type="SAM" id="MobiDB-lite"/>
    </source>
</evidence>
<dbReference type="STRING" id="455193.SAMN05421805_104188"/>
<accession>A0A1I4YLB5</accession>
<evidence type="ECO:0000313" key="3">
    <source>
        <dbReference type="EMBL" id="SFN38573.1"/>
    </source>
</evidence>
<proteinExistence type="predicted"/>
<dbReference type="EMBL" id="FOUP01000004">
    <property type="protein sequence ID" value="SFN38573.1"/>
    <property type="molecule type" value="Genomic_DNA"/>
</dbReference>
<organism evidence="3 4">
    <name type="scientific">Saccharopolyspora antimicrobica</name>
    <dbReference type="NCBI Taxonomy" id="455193"/>
    <lineage>
        <taxon>Bacteria</taxon>
        <taxon>Bacillati</taxon>
        <taxon>Actinomycetota</taxon>
        <taxon>Actinomycetes</taxon>
        <taxon>Pseudonocardiales</taxon>
        <taxon>Pseudonocardiaceae</taxon>
        <taxon>Saccharopolyspora</taxon>
    </lineage>
</organism>
<gene>
    <name evidence="2" type="ORF">ATL45_0972</name>
    <name evidence="3" type="ORF">SAMN05421805_104188</name>
</gene>
<dbReference type="OrthoDB" id="3708096at2"/>
<dbReference type="Proteomes" id="UP000270697">
    <property type="component" value="Unassembled WGS sequence"/>
</dbReference>
<dbReference type="RefSeq" id="WP_093152011.1">
    <property type="nucleotide sequence ID" value="NZ_FOUP01000004.1"/>
</dbReference>
<protein>
    <submittedName>
        <fullName evidence="3">Uncharacterized protein</fullName>
    </submittedName>
</protein>
<evidence type="ECO:0000313" key="4">
    <source>
        <dbReference type="Proteomes" id="UP000199398"/>
    </source>
</evidence>
<name>A0A1I4YLB5_9PSEU</name>
<dbReference type="EMBL" id="RBXX01000002">
    <property type="protein sequence ID" value="RKT82717.1"/>
    <property type="molecule type" value="Genomic_DNA"/>
</dbReference>
<reference evidence="3 4" key="1">
    <citation type="submission" date="2016-10" db="EMBL/GenBank/DDBJ databases">
        <authorList>
            <person name="de Groot N.N."/>
        </authorList>
    </citation>
    <scope>NUCLEOTIDE SEQUENCE [LARGE SCALE GENOMIC DNA]</scope>
    <source>
        <strain evidence="3 4">CPCC 201259</strain>
    </source>
</reference>
<feature type="region of interest" description="Disordered" evidence="1">
    <location>
        <begin position="91"/>
        <end position="115"/>
    </location>
</feature>
<sequence>MTPLDFRFKLGESEWTLDFHSITVDESIELCKLTGCKWIQLCGDFDQGDALAVKAFFWLARRKAGEQLTFDGEAMNFRWADFGRELLRPVVENTTEDPGQAPDPTAATPRTSRRK</sequence>
<evidence type="ECO:0000313" key="5">
    <source>
        <dbReference type="Proteomes" id="UP000270697"/>
    </source>
</evidence>
<keyword evidence="5" id="KW-1185">Reference proteome</keyword>
<evidence type="ECO:0000313" key="2">
    <source>
        <dbReference type="EMBL" id="RKT82717.1"/>
    </source>
</evidence>